<organism evidence="1 2">
    <name type="scientific">Lactuca virosa</name>
    <dbReference type="NCBI Taxonomy" id="75947"/>
    <lineage>
        <taxon>Eukaryota</taxon>
        <taxon>Viridiplantae</taxon>
        <taxon>Streptophyta</taxon>
        <taxon>Embryophyta</taxon>
        <taxon>Tracheophyta</taxon>
        <taxon>Spermatophyta</taxon>
        <taxon>Magnoliopsida</taxon>
        <taxon>eudicotyledons</taxon>
        <taxon>Gunneridae</taxon>
        <taxon>Pentapetalae</taxon>
        <taxon>asterids</taxon>
        <taxon>campanulids</taxon>
        <taxon>Asterales</taxon>
        <taxon>Asteraceae</taxon>
        <taxon>Cichorioideae</taxon>
        <taxon>Cichorieae</taxon>
        <taxon>Lactucinae</taxon>
        <taxon>Lactuca</taxon>
    </lineage>
</organism>
<dbReference type="AlphaFoldDB" id="A0AAU9M7V0"/>
<sequence>MTSLRFAMDVKLPYLSGFRVKMVDKWFLDFGLWTVEESILKWNDFLKENQTVDMSSSSFFPFDVSEIPFVPQCLSNQDSDESDDVSCEFDKIEFPVNNMKLIASLSSPLLPGKL</sequence>
<evidence type="ECO:0000313" key="2">
    <source>
        <dbReference type="Proteomes" id="UP001157418"/>
    </source>
</evidence>
<protein>
    <submittedName>
        <fullName evidence="1">Uncharacterized protein</fullName>
    </submittedName>
</protein>
<comment type="caution">
    <text evidence="1">The sequence shown here is derived from an EMBL/GenBank/DDBJ whole genome shotgun (WGS) entry which is preliminary data.</text>
</comment>
<dbReference type="Proteomes" id="UP001157418">
    <property type="component" value="Unassembled WGS sequence"/>
</dbReference>
<accession>A0AAU9M7V0</accession>
<gene>
    <name evidence="1" type="ORF">LVIROSA_LOCUS8153</name>
</gene>
<name>A0AAU9M7V0_9ASTR</name>
<evidence type="ECO:0000313" key="1">
    <source>
        <dbReference type="EMBL" id="CAH1420708.1"/>
    </source>
</evidence>
<proteinExistence type="predicted"/>
<reference evidence="1 2" key="1">
    <citation type="submission" date="2022-01" db="EMBL/GenBank/DDBJ databases">
        <authorList>
            <person name="Xiong W."/>
            <person name="Schranz E."/>
        </authorList>
    </citation>
    <scope>NUCLEOTIDE SEQUENCE [LARGE SCALE GENOMIC DNA]</scope>
</reference>
<dbReference type="EMBL" id="CAKMRJ010001112">
    <property type="protein sequence ID" value="CAH1420708.1"/>
    <property type="molecule type" value="Genomic_DNA"/>
</dbReference>
<keyword evidence="2" id="KW-1185">Reference proteome</keyword>